<protein>
    <submittedName>
        <fullName evidence="2">PAS domain-containing protein</fullName>
    </submittedName>
</protein>
<accession>A0A5N3P757</accession>
<dbReference type="Pfam" id="PF13188">
    <property type="entry name" value="PAS_8"/>
    <property type="match status" value="1"/>
</dbReference>
<dbReference type="AlphaFoldDB" id="A0A5N3P757"/>
<evidence type="ECO:0000259" key="1">
    <source>
        <dbReference type="PROSITE" id="PS50112"/>
    </source>
</evidence>
<dbReference type="EMBL" id="VCMV01000034">
    <property type="protein sequence ID" value="KAB0265515.1"/>
    <property type="molecule type" value="Genomic_DNA"/>
</dbReference>
<dbReference type="Proteomes" id="UP000325684">
    <property type="component" value="Unassembled WGS sequence"/>
</dbReference>
<dbReference type="RefSeq" id="WP_150947126.1">
    <property type="nucleotide sequence ID" value="NZ_VCMV01000034.1"/>
</dbReference>
<dbReference type="SUPFAM" id="SSF55785">
    <property type="entry name" value="PYP-like sensor domain (PAS domain)"/>
    <property type="match status" value="1"/>
</dbReference>
<name>A0A5N3P757_9HYPH</name>
<evidence type="ECO:0000313" key="3">
    <source>
        <dbReference type="Proteomes" id="UP000325684"/>
    </source>
</evidence>
<dbReference type="SMART" id="SM00091">
    <property type="entry name" value="PAS"/>
    <property type="match status" value="1"/>
</dbReference>
<dbReference type="CDD" id="cd00130">
    <property type="entry name" value="PAS"/>
    <property type="match status" value="1"/>
</dbReference>
<comment type="caution">
    <text evidence="2">The sequence shown here is derived from an EMBL/GenBank/DDBJ whole genome shotgun (WGS) entry which is preliminary data.</text>
</comment>
<keyword evidence="3" id="KW-1185">Reference proteome</keyword>
<feature type="domain" description="PAS" evidence="1">
    <location>
        <begin position="11"/>
        <end position="89"/>
    </location>
</feature>
<dbReference type="OrthoDB" id="434992at2"/>
<dbReference type="Gene3D" id="3.30.450.20">
    <property type="entry name" value="PAS domain"/>
    <property type="match status" value="1"/>
</dbReference>
<dbReference type="InterPro" id="IPR000014">
    <property type="entry name" value="PAS"/>
</dbReference>
<evidence type="ECO:0000313" key="2">
    <source>
        <dbReference type="EMBL" id="KAB0265515.1"/>
    </source>
</evidence>
<sequence length="186" mass="21591">MDQVIHKTLRDHRQLQQIIAVLDEGVILVDLDQRILWANTAALEMHGARVVDEPGQTAADYRERFELRYRNNHRLIEGNYPIDRAVAGETFSDMVVEVRRHQEADPEWVHSVSNLPIVNTSDEVELHVLVITDVTARYQDTCRGSLLSIQCAQRTRPPSLFRLECRMRRCWWSRMTTPCGITARRS</sequence>
<reference evidence="2 3" key="1">
    <citation type="journal article" date="2019" name="Microorganisms">
        <title>Genome Insights into the Novel Species Microvirga brassicacearum, a Rapeseed Endophyte with Biotechnological Potential.</title>
        <authorList>
            <person name="Jimenez-Gomez A."/>
            <person name="Saati-Santamaria Z."/>
            <person name="Igual J.M."/>
            <person name="Rivas R."/>
            <person name="Mateos P.F."/>
            <person name="Garcia-Fraile P."/>
        </authorList>
    </citation>
    <scope>NUCLEOTIDE SEQUENCE [LARGE SCALE GENOMIC DNA]</scope>
    <source>
        <strain evidence="2 3">CDVBN77</strain>
    </source>
</reference>
<dbReference type="PROSITE" id="PS50112">
    <property type="entry name" value="PAS"/>
    <property type="match status" value="1"/>
</dbReference>
<gene>
    <name evidence="2" type="ORF">FEZ63_18205</name>
</gene>
<proteinExistence type="predicted"/>
<organism evidence="2 3">
    <name type="scientific">Microvirga brassicacearum</name>
    <dbReference type="NCBI Taxonomy" id="2580413"/>
    <lineage>
        <taxon>Bacteria</taxon>
        <taxon>Pseudomonadati</taxon>
        <taxon>Pseudomonadota</taxon>
        <taxon>Alphaproteobacteria</taxon>
        <taxon>Hyphomicrobiales</taxon>
        <taxon>Methylobacteriaceae</taxon>
        <taxon>Microvirga</taxon>
    </lineage>
</organism>
<dbReference type="InterPro" id="IPR035965">
    <property type="entry name" value="PAS-like_dom_sf"/>
</dbReference>